<sequence>MQEEHTFDDPEAAFFTPRLSIATGDTQIYAAPLENHSRENEAQHDELKTFLVEANELEDEEKAYASLFHEGINDEEEATYKEQVGQQALNGMGSEEATFDAGIFFLGKDDNDTGDFDSDRNEAINEANGGGAFESEEFQHDDADSGDEDDDNVTSERSNRPNFPLSRVRELLKFHSSSTIVAKDAALVAGEAVALMLQDLTRLAVAEAERQRRRTVTYVDVARVVHHFDRFSFLSDIIPPVPVVASGPKAVAVGSATSLATESKTIRNAAREGTVRTQLKSTGTGGGGASMRQTTLRF</sequence>
<feature type="compositionally biased region" description="Basic and acidic residues" evidence="6">
    <location>
        <begin position="114"/>
        <end position="123"/>
    </location>
</feature>
<dbReference type="GO" id="GO:0000976">
    <property type="term" value="F:transcription cis-regulatory region binding"/>
    <property type="evidence" value="ECO:0007669"/>
    <property type="project" value="TreeGrafter"/>
</dbReference>
<dbReference type="Gene3D" id="1.10.20.10">
    <property type="entry name" value="Histone, subunit A"/>
    <property type="match status" value="1"/>
</dbReference>
<keyword evidence="4" id="KW-0539">Nucleus</keyword>
<keyword evidence="3" id="KW-0804">Transcription</keyword>
<proteinExistence type="inferred from homology"/>
<evidence type="ECO:0000256" key="1">
    <source>
        <dbReference type="ARBA" id="ARBA00004123"/>
    </source>
</evidence>
<evidence type="ECO:0000256" key="4">
    <source>
        <dbReference type="ARBA" id="ARBA00023242"/>
    </source>
</evidence>
<feature type="domain" description="Core Histone H2A/H2B/H3" evidence="7">
    <location>
        <begin position="147"/>
        <end position="225"/>
    </location>
</feature>
<feature type="region of interest" description="Disordered" evidence="6">
    <location>
        <begin position="114"/>
        <end position="161"/>
    </location>
</feature>
<keyword evidence="9" id="KW-1185">Reference proteome</keyword>
<dbReference type="InterPro" id="IPR007125">
    <property type="entry name" value="H2A/H2B/H3"/>
</dbReference>
<dbReference type="OrthoDB" id="636685at2759"/>
<dbReference type="Pfam" id="PF00125">
    <property type="entry name" value="Histone"/>
    <property type="match status" value="1"/>
</dbReference>
<dbReference type="GO" id="GO:0005634">
    <property type="term" value="C:nucleus"/>
    <property type="evidence" value="ECO:0007669"/>
    <property type="project" value="UniProtKB-SubCell"/>
</dbReference>
<comment type="similarity">
    <text evidence="5">Belongs to the NFYC/HAP5 subunit family.</text>
</comment>
<evidence type="ECO:0000259" key="7">
    <source>
        <dbReference type="Pfam" id="PF00125"/>
    </source>
</evidence>
<accession>K2PED0</accession>
<dbReference type="AlphaFoldDB" id="K2PED0"/>
<dbReference type="InterPro" id="IPR050568">
    <property type="entry name" value="Transcr_DNA_Rep_Reg"/>
</dbReference>
<dbReference type="GO" id="GO:0006355">
    <property type="term" value="P:regulation of DNA-templated transcription"/>
    <property type="evidence" value="ECO:0007669"/>
    <property type="project" value="TreeGrafter"/>
</dbReference>
<evidence type="ECO:0000256" key="5">
    <source>
        <dbReference type="ARBA" id="ARBA00038129"/>
    </source>
</evidence>
<dbReference type="SUPFAM" id="SSF47113">
    <property type="entry name" value="Histone-fold"/>
    <property type="match status" value="1"/>
</dbReference>
<evidence type="ECO:0000256" key="2">
    <source>
        <dbReference type="ARBA" id="ARBA00023015"/>
    </source>
</evidence>
<feature type="compositionally biased region" description="Acidic residues" evidence="6">
    <location>
        <begin position="144"/>
        <end position="153"/>
    </location>
</feature>
<name>K2PED0_TRYCR</name>
<evidence type="ECO:0000313" key="9">
    <source>
        <dbReference type="Proteomes" id="UP000007350"/>
    </source>
</evidence>
<comment type="subcellular location">
    <subcellularLocation>
        <location evidence="1">Nucleus</location>
    </subcellularLocation>
</comment>
<feature type="region of interest" description="Disordered" evidence="6">
    <location>
        <begin position="277"/>
        <end position="298"/>
    </location>
</feature>
<organism evidence="8 9">
    <name type="scientific">Trypanosoma cruzi marinkellei</name>
    <dbReference type="NCBI Taxonomy" id="85056"/>
    <lineage>
        <taxon>Eukaryota</taxon>
        <taxon>Discoba</taxon>
        <taxon>Euglenozoa</taxon>
        <taxon>Kinetoplastea</taxon>
        <taxon>Metakinetoplastina</taxon>
        <taxon>Trypanosomatida</taxon>
        <taxon>Trypanosomatidae</taxon>
        <taxon>Trypanosoma</taxon>
        <taxon>Schizotrypanum</taxon>
    </lineage>
</organism>
<dbReference type="InterPro" id="IPR009072">
    <property type="entry name" value="Histone-fold"/>
</dbReference>
<dbReference type="EMBL" id="AHKC01001377">
    <property type="protein sequence ID" value="EKF39327.1"/>
    <property type="molecule type" value="Genomic_DNA"/>
</dbReference>
<dbReference type="PANTHER" id="PTHR10252">
    <property type="entry name" value="HISTONE-LIKE TRANSCRIPTION FACTOR CCAAT-RELATED"/>
    <property type="match status" value="1"/>
</dbReference>
<keyword evidence="2" id="KW-0805">Transcription regulation</keyword>
<dbReference type="GO" id="GO:0046982">
    <property type="term" value="F:protein heterodimerization activity"/>
    <property type="evidence" value="ECO:0007669"/>
    <property type="project" value="InterPro"/>
</dbReference>
<evidence type="ECO:0000256" key="3">
    <source>
        <dbReference type="ARBA" id="ARBA00023163"/>
    </source>
</evidence>
<evidence type="ECO:0000256" key="6">
    <source>
        <dbReference type="SAM" id="MobiDB-lite"/>
    </source>
</evidence>
<gene>
    <name evidence="8" type="ORF">MOQ_000448</name>
</gene>
<dbReference type="PANTHER" id="PTHR10252:SF54">
    <property type="entry name" value="CHROMATIN ACCESSIBILITY COMPLEX PROTEIN 1"/>
    <property type="match status" value="1"/>
</dbReference>
<dbReference type="Proteomes" id="UP000007350">
    <property type="component" value="Unassembled WGS sequence"/>
</dbReference>
<evidence type="ECO:0000313" key="8">
    <source>
        <dbReference type="EMBL" id="EKF39327.1"/>
    </source>
</evidence>
<protein>
    <recommendedName>
        <fullName evidence="7">Core Histone H2A/H2B/H3 domain-containing protein</fullName>
    </recommendedName>
</protein>
<comment type="caution">
    <text evidence="8">The sequence shown here is derived from an EMBL/GenBank/DDBJ whole genome shotgun (WGS) entry which is preliminary data.</text>
</comment>
<reference evidence="8 9" key="1">
    <citation type="journal article" date="2012" name="BMC Genomics">
        <title>Comparative genomic analysis of human infective Trypanosoma cruzi lineages with the bat-restricted subspecies T. cruzi marinkellei.</title>
        <authorList>
            <person name="Franzen O."/>
            <person name="Talavera-Lopez C."/>
            <person name="Ochaya S."/>
            <person name="Butler C.E."/>
            <person name="Messenger L.A."/>
            <person name="Lewis M.D."/>
            <person name="Llewellyn M.S."/>
            <person name="Marinkelle C.J."/>
            <person name="Tyler K.M."/>
            <person name="Miles M.A."/>
            <person name="Andersson B."/>
        </authorList>
    </citation>
    <scope>NUCLEOTIDE SEQUENCE [LARGE SCALE GENOMIC DNA]</scope>
    <source>
        <strain evidence="8 9">B7</strain>
    </source>
</reference>